<feature type="domain" description="Transposable element P transposase-like RNase H" evidence="2">
    <location>
        <begin position="219"/>
        <end position="356"/>
    </location>
</feature>
<organism evidence="4 5">
    <name type="scientific">Phlebotomus papatasi</name>
    <name type="common">Sandfly</name>
    <dbReference type="NCBI Taxonomy" id="29031"/>
    <lineage>
        <taxon>Eukaryota</taxon>
        <taxon>Metazoa</taxon>
        <taxon>Ecdysozoa</taxon>
        <taxon>Arthropoda</taxon>
        <taxon>Hexapoda</taxon>
        <taxon>Insecta</taxon>
        <taxon>Pterygota</taxon>
        <taxon>Neoptera</taxon>
        <taxon>Endopterygota</taxon>
        <taxon>Diptera</taxon>
        <taxon>Nematocera</taxon>
        <taxon>Psychodoidea</taxon>
        <taxon>Psychodidae</taxon>
        <taxon>Phlebotomus</taxon>
        <taxon>Phlebotomus</taxon>
    </lineage>
</organism>
<feature type="domain" description="THAP9-like helix-turn-helix" evidence="1">
    <location>
        <begin position="134"/>
        <end position="213"/>
    </location>
</feature>
<dbReference type="Proteomes" id="UP000092462">
    <property type="component" value="Unassembled WGS sequence"/>
</dbReference>
<protein>
    <recommendedName>
        <fullName evidence="6">THAP-type domain-containing protein</fullName>
    </recommendedName>
</protein>
<dbReference type="Pfam" id="PF21789">
    <property type="entry name" value="TNP-like_RNaseH_C"/>
    <property type="match status" value="1"/>
</dbReference>
<dbReference type="EMBL" id="AJVK01060233">
    <property type="status" value="NOT_ANNOTATED_CDS"/>
    <property type="molecule type" value="Genomic_DNA"/>
</dbReference>
<sequence length="540" mass="62181">MLWQKRLDLLKNVLTSHTTVCSLHFRPEDFIRKYVRPRWKIFLKPEAIPINWYDDPRNIIDSKQDDIQPAESKARMSEQSPLKTLPTMRHLYIQNSKMATTIRELRKEVKTLKQKIYRRDRTLANMQSLLKNVKQKNLTDKQTQDILERLPGASKPVFKRLVGKINGQGTSTPYDEDLREFSVQLDFRSPTSFRFVREAFGNCLPHPSSITRWYQSLDCNPGFTQETLSTVKSFVALEKAQGRTVTCQLVFDEINIFSHVQQIGNKMYGQCFAGDVQDLNGTDSEKATQILVFMIVSIDLKWKVPIGYFPIRKLDASQKANLIVKAVFQVLETGVRILGVTFDAAPENFKAMAILGTNLESKMPIYKLQLQKDPQDHCSSEQIFIQPDVVHMIKLTRNTFARYKIYKGSITDENFEDIEFFCQTSVMYIDHLQIEKQNGRQLVVKSANYKGFVGLRACLTNLPHIYEEVKNHIDSSGLRTYSLNQDHLEMFFGAVRTRLGCNTNPSVIQFRAAYMRLITHVQIEAKKGNCLSGTEVIKVL</sequence>
<evidence type="ECO:0000259" key="3">
    <source>
        <dbReference type="Pfam" id="PF21789"/>
    </source>
</evidence>
<dbReference type="AlphaFoldDB" id="A0A1B0DGR1"/>
<dbReference type="Pfam" id="PF12017">
    <property type="entry name" value="Tnp_P_element"/>
    <property type="match status" value="1"/>
</dbReference>
<evidence type="ECO:0000259" key="2">
    <source>
        <dbReference type="Pfam" id="PF21787"/>
    </source>
</evidence>
<evidence type="ECO:0008006" key="6">
    <source>
        <dbReference type="Google" id="ProtNLM"/>
    </source>
</evidence>
<dbReference type="EnsemblMetazoa" id="PPAI007345-RA">
    <property type="protein sequence ID" value="PPAI007345-PA"/>
    <property type="gene ID" value="PPAI007345"/>
</dbReference>
<accession>A0A1B0DGR1</accession>
<dbReference type="Pfam" id="PF21787">
    <property type="entry name" value="TNP-like_RNaseH_N"/>
    <property type="match status" value="1"/>
</dbReference>
<dbReference type="InterPro" id="IPR048365">
    <property type="entry name" value="TNP-like_RNaseH_N"/>
</dbReference>
<dbReference type="VEuPathDB" id="VectorBase:PPAI007345"/>
<dbReference type="PANTHER" id="PTHR47577:SF2">
    <property type="entry name" value="THAP DOMAIN CONTAINING 9"/>
    <property type="match status" value="1"/>
</dbReference>
<keyword evidence="5" id="KW-1185">Reference proteome</keyword>
<dbReference type="InterPro" id="IPR021896">
    <property type="entry name" value="THAP9-like_HTH"/>
</dbReference>
<dbReference type="PANTHER" id="PTHR47577">
    <property type="entry name" value="THAP DOMAIN-CONTAINING PROTEIN 6"/>
    <property type="match status" value="1"/>
</dbReference>
<name>A0A1B0DGR1_PHLPP</name>
<dbReference type="VEuPathDB" id="VectorBase:PPAPM1_006587"/>
<evidence type="ECO:0000313" key="4">
    <source>
        <dbReference type="EnsemblMetazoa" id="PPAI007345-PA"/>
    </source>
</evidence>
<dbReference type="InterPro" id="IPR048367">
    <property type="entry name" value="TNP-like_RNaseH_C"/>
</dbReference>
<evidence type="ECO:0000313" key="5">
    <source>
        <dbReference type="Proteomes" id="UP000092462"/>
    </source>
</evidence>
<proteinExistence type="predicted"/>
<feature type="domain" description="Transposable element P transposase-like RNase H C-terminal" evidence="3">
    <location>
        <begin position="481"/>
        <end position="514"/>
    </location>
</feature>
<evidence type="ECO:0000259" key="1">
    <source>
        <dbReference type="Pfam" id="PF12017"/>
    </source>
</evidence>
<reference evidence="4" key="1">
    <citation type="submission" date="2022-08" db="UniProtKB">
        <authorList>
            <consortium name="EnsemblMetazoa"/>
        </authorList>
    </citation>
    <scope>IDENTIFICATION</scope>
    <source>
        <strain evidence="4">Israel</strain>
    </source>
</reference>